<feature type="domain" description="ABC-three component systems C-terminal" evidence="1">
    <location>
        <begin position="254"/>
        <end position="388"/>
    </location>
</feature>
<dbReference type="Pfam" id="PF20277">
    <property type="entry name" value="CTD11"/>
    <property type="match status" value="1"/>
</dbReference>
<organism evidence="2 3">
    <name type="scientific">Pseudolactococcus insecticola</name>
    <dbReference type="NCBI Taxonomy" id="2709158"/>
    <lineage>
        <taxon>Bacteria</taxon>
        <taxon>Bacillati</taxon>
        <taxon>Bacillota</taxon>
        <taxon>Bacilli</taxon>
        <taxon>Lactobacillales</taxon>
        <taxon>Streptococcaceae</taxon>
        <taxon>Pseudolactococcus</taxon>
    </lineage>
</organism>
<reference evidence="2 3" key="1">
    <citation type="submission" date="2020-02" db="EMBL/GenBank/DDBJ databases">
        <title>Draft genome sequence of Lactococcus sp. Hs20B0-1.</title>
        <authorList>
            <person name="Noda S."/>
            <person name="Yuki M."/>
            <person name="Ohkuma M."/>
        </authorList>
    </citation>
    <scope>NUCLEOTIDE SEQUENCE [LARGE SCALE GENOMIC DNA]</scope>
    <source>
        <strain evidence="2 3">Hs20B0-1</strain>
    </source>
</reference>
<name>A0A6A0B7F7_9LACT</name>
<protein>
    <recommendedName>
        <fullName evidence="1">ABC-three component systems C-terminal domain-containing protein</fullName>
    </recommendedName>
</protein>
<evidence type="ECO:0000313" key="2">
    <source>
        <dbReference type="EMBL" id="GFH40264.1"/>
    </source>
</evidence>
<dbReference type="InterPro" id="IPR046921">
    <property type="entry name" value="ABC-3C_CTD11"/>
</dbReference>
<evidence type="ECO:0000259" key="1">
    <source>
        <dbReference type="Pfam" id="PF20277"/>
    </source>
</evidence>
<proteinExistence type="predicted"/>
<evidence type="ECO:0000313" key="3">
    <source>
        <dbReference type="Proteomes" id="UP000475928"/>
    </source>
</evidence>
<gene>
    <name evidence="2" type="ORF">Hs20B_06620</name>
</gene>
<dbReference type="Proteomes" id="UP000475928">
    <property type="component" value="Unassembled WGS sequence"/>
</dbReference>
<dbReference type="AlphaFoldDB" id="A0A6A0B7F7"/>
<sequence length="393" mass="44559">MLEFNISSYIQILLSNVIQYRQGPLGILILGFLGDREEVNVTIDDKKVSNLVKRKNDVEDALKMASARTEVIADIIKCFESKVVPILNPHTKDDAFETILNCLNVDATVPARKYTEFSNLLNNNEIGKFLALTFLYALNRTNKLAESKPVTDDFPLLDEVGNECPICHKKLTKKVKNVTTRQYGIVEIFPSNLDESTATEFNSFLSPTVKLDSFDNKLALCKNHAESYLAAPELGEYLELAALKKHYSTNYALQQVLAELDLEDEIKDIIESLANLQSVGNLEQLSMNALKIDQKILPENGLLKNSIQVNVLTYYRYIGSLFEEIEDLDIIQSEIKKAFKRLNTGDWNQQEIVDKLAQWILDKTKNPASHIEACRIIISFFIQSCEVFNEIPK</sequence>
<dbReference type="EMBL" id="BLLH01000002">
    <property type="protein sequence ID" value="GFH40264.1"/>
    <property type="molecule type" value="Genomic_DNA"/>
</dbReference>
<keyword evidence="3" id="KW-1185">Reference proteome</keyword>
<comment type="caution">
    <text evidence="2">The sequence shown here is derived from an EMBL/GenBank/DDBJ whole genome shotgun (WGS) entry which is preliminary data.</text>
</comment>
<dbReference type="RefSeq" id="WP_172355620.1">
    <property type="nucleotide sequence ID" value="NZ_BLLH01000002.1"/>
</dbReference>
<accession>A0A6A0B7F7</accession>